<evidence type="ECO:0000256" key="3">
    <source>
        <dbReference type="SAM" id="SignalP"/>
    </source>
</evidence>
<dbReference type="EMBL" id="HBUF01077130">
    <property type="protein sequence ID" value="CAG6631529.1"/>
    <property type="molecule type" value="Transcribed_RNA"/>
</dbReference>
<dbReference type="AlphaFoldDB" id="A0A8D8QHQ2"/>
<dbReference type="InterPro" id="IPR031311">
    <property type="entry name" value="CHIT_BIND_RR_consensus"/>
</dbReference>
<accession>A0A8D8QHQ2</accession>
<protein>
    <submittedName>
        <fullName evidence="4">Pro-resilin</fullName>
    </submittedName>
</protein>
<dbReference type="PROSITE" id="PS51155">
    <property type="entry name" value="CHIT_BIND_RR_2"/>
    <property type="match status" value="1"/>
</dbReference>
<dbReference type="GO" id="GO:0042302">
    <property type="term" value="F:structural constituent of cuticle"/>
    <property type="evidence" value="ECO:0007669"/>
    <property type="project" value="UniProtKB-UniRule"/>
</dbReference>
<dbReference type="PANTHER" id="PTHR12236">
    <property type="entry name" value="STRUCTURAL CONTITUENT OF CUTICLE"/>
    <property type="match status" value="1"/>
</dbReference>
<feature type="chain" id="PRO_5036261762" evidence="3">
    <location>
        <begin position="18"/>
        <end position="196"/>
    </location>
</feature>
<reference evidence="4" key="1">
    <citation type="submission" date="2021-05" db="EMBL/GenBank/DDBJ databases">
        <authorList>
            <person name="Alioto T."/>
            <person name="Alioto T."/>
            <person name="Gomez Garrido J."/>
        </authorList>
    </citation>
    <scope>NUCLEOTIDE SEQUENCE</scope>
</reference>
<evidence type="ECO:0000256" key="1">
    <source>
        <dbReference type="ARBA" id="ARBA00022460"/>
    </source>
</evidence>
<sequence>MLPVFLCLFPLLRLIHADSSKSPIVKRYSTLTGVLAAPPLALQYPLHTAAIFPGDSTWDSTGVEKSWSHQNVERSWPQVEERIDPIYVPEVEYKQPVATSHVSVAASHWGGDDNEDDLHYGPAKYEFGYKIEDSNTWSDFGHREGRIGDLTWGSYEVLLPDGRKQIVEYEADSNGYRPRIRYEVGGVTVGTEQYKK</sequence>
<dbReference type="PRINTS" id="PR00947">
    <property type="entry name" value="CUTICLE"/>
</dbReference>
<dbReference type="InterPro" id="IPR000618">
    <property type="entry name" value="Insect_cuticle"/>
</dbReference>
<dbReference type="InterPro" id="IPR051217">
    <property type="entry name" value="Insect_Cuticle_Struc_Prot"/>
</dbReference>
<dbReference type="PANTHER" id="PTHR12236:SF98">
    <property type="entry name" value="CUTICULAR PROTEIN 56F"/>
    <property type="match status" value="1"/>
</dbReference>
<dbReference type="EMBL" id="HBUF01077129">
    <property type="protein sequence ID" value="CAG6631528.1"/>
    <property type="molecule type" value="Transcribed_RNA"/>
</dbReference>
<organism evidence="4">
    <name type="scientific">Cacopsylla melanoneura</name>
    <dbReference type="NCBI Taxonomy" id="428564"/>
    <lineage>
        <taxon>Eukaryota</taxon>
        <taxon>Metazoa</taxon>
        <taxon>Ecdysozoa</taxon>
        <taxon>Arthropoda</taxon>
        <taxon>Hexapoda</taxon>
        <taxon>Insecta</taxon>
        <taxon>Pterygota</taxon>
        <taxon>Neoptera</taxon>
        <taxon>Paraneoptera</taxon>
        <taxon>Hemiptera</taxon>
        <taxon>Sternorrhyncha</taxon>
        <taxon>Psylloidea</taxon>
        <taxon>Psyllidae</taxon>
        <taxon>Psyllinae</taxon>
        <taxon>Cacopsylla</taxon>
    </lineage>
</organism>
<evidence type="ECO:0000313" key="4">
    <source>
        <dbReference type="EMBL" id="CAG6631527.1"/>
    </source>
</evidence>
<dbReference type="GO" id="GO:0031012">
    <property type="term" value="C:extracellular matrix"/>
    <property type="evidence" value="ECO:0007669"/>
    <property type="project" value="TreeGrafter"/>
</dbReference>
<dbReference type="GO" id="GO:0005615">
    <property type="term" value="C:extracellular space"/>
    <property type="evidence" value="ECO:0007669"/>
    <property type="project" value="TreeGrafter"/>
</dbReference>
<name>A0A8D8QHQ2_9HEMI</name>
<dbReference type="PROSITE" id="PS00233">
    <property type="entry name" value="CHIT_BIND_RR_1"/>
    <property type="match status" value="1"/>
</dbReference>
<keyword evidence="3" id="KW-0732">Signal</keyword>
<dbReference type="Pfam" id="PF00379">
    <property type="entry name" value="Chitin_bind_4"/>
    <property type="match status" value="1"/>
</dbReference>
<proteinExistence type="predicted"/>
<feature type="signal peptide" evidence="3">
    <location>
        <begin position="1"/>
        <end position="17"/>
    </location>
</feature>
<evidence type="ECO:0000256" key="2">
    <source>
        <dbReference type="PROSITE-ProRule" id="PRU00497"/>
    </source>
</evidence>
<dbReference type="EMBL" id="HBUF01077128">
    <property type="protein sequence ID" value="CAG6631527.1"/>
    <property type="molecule type" value="Transcribed_RNA"/>
</dbReference>
<keyword evidence="1 2" id="KW-0193">Cuticle</keyword>